<gene>
    <name evidence="3" type="ORF">HMH01_13865</name>
</gene>
<dbReference type="RefSeq" id="WP_171326360.1">
    <property type="nucleotide sequence ID" value="NZ_JABFBC010000002.1"/>
</dbReference>
<sequence>MLLWLAWPGAVPSATPDATSRITPYSLERNADYDRRTRFSRLQTELVYVQSRTGEIPVDLETLRPAAQERGAGLSALVPGASRAVLVGLALVALVLLVLRRERLLALLRVNPASARTSRHAASAVAQTDGNGLDPALIARLRGMADRRAALVELLEAALAAAATANGVRFGPSETARDFLRRLPRDWPHLQDLRWIVMTEELVQFGGRPLREARFLDCLERAAPILRLRGTAT</sequence>
<keyword evidence="4" id="KW-1185">Reference proteome</keyword>
<evidence type="ECO:0000313" key="4">
    <source>
        <dbReference type="Proteomes" id="UP000572377"/>
    </source>
</evidence>
<reference evidence="3 4" key="1">
    <citation type="submission" date="2020-05" db="EMBL/GenBank/DDBJ databases">
        <title>Gimesia benthica sp. nov., a novel planctomycete isolated from a deep-sea water sample of the Northwest Indian Ocean.</title>
        <authorList>
            <person name="Wang J."/>
            <person name="Ruan C."/>
            <person name="Song L."/>
            <person name="Zhu Y."/>
            <person name="Li A."/>
            <person name="Zheng X."/>
            <person name="Wang L."/>
            <person name="Lu Z."/>
            <person name="Huang Y."/>
            <person name="Du W."/>
            <person name="Zhou Y."/>
            <person name="Huang L."/>
            <person name="Dai X."/>
        </authorList>
    </citation>
    <scope>NUCLEOTIDE SEQUENCE [LARGE SCALE GENOMIC DNA]</scope>
    <source>
        <strain evidence="3 4">YYQ-30</strain>
    </source>
</reference>
<dbReference type="EMBL" id="JABFBC010000002">
    <property type="protein sequence ID" value="NNU81522.1"/>
    <property type="molecule type" value="Genomic_DNA"/>
</dbReference>
<keyword evidence="1" id="KW-1133">Transmembrane helix</keyword>
<keyword evidence="1" id="KW-0812">Transmembrane</keyword>
<dbReference type="InterPro" id="IPR025403">
    <property type="entry name" value="TgpA-like_C"/>
</dbReference>
<protein>
    <submittedName>
        <fullName evidence="3">DUF4129 domain-containing protein</fullName>
    </submittedName>
</protein>
<dbReference type="Pfam" id="PF13559">
    <property type="entry name" value="DUF4129"/>
    <property type="match status" value="1"/>
</dbReference>
<accession>A0A849L5R4</accession>
<feature type="domain" description="Protein-glutamine gamma-glutamyltransferase-like C-terminal" evidence="2">
    <location>
        <begin position="156"/>
        <end position="221"/>
    </location>
</feature>
<evidence type="ECO:0000256" key="1">
    <source>
        <dbReference type="SAM" id="Phobius"/>
    </source>
</evidence>
<dbReference type="AlphaFoldDB" id="A0A849L5R4"/>
<evidence type="ECO:0000313" key="3">
    <source>
        <dbReference type="EMBL" id="NNU81522.1"/>
    </source>
</evidence>
<comment type="caution">
    <text evidence="3">The sequence shown here is derived from an EMBL/GenBank/DDBJ whole genome shotgun (WGS) entry which is preliminary data.</text>
</comment>
<name>A0A849L5R4_9RHOB</name>
<dbReference type="Proteomes" id="UP000572377">
    <property type="component" value="Unassembled WGS sequence"/>
</dbReference>
<proteinExistence type="predicted"/>
<keyword evidence="1" id="KW-0472">Membrane</keyword>
<organism evidence="3 4">
    <name type="scientific">Halovulum dunhuangense</name>
    <dbReference type="NCBI Taxonomy" id="1505036"/>
    <lineage>
        <taxon>Bacteria</taxon>
        <taxon>Pseudomonadati</taxon>
        <taxon>Pseudomonadota</taxon>
        <taxon>Alphaproteobacteria</taxon>
        <taxon>Rhodobacterales</taxon>
        <taxon>Paracoccaceae</taxon>
        <taxon>Halovulum</taxon>
    </lineage>
</organism>
<feature type="transmembrane region" description="Helical" evidence="1">
    <location>
        <begin position="80"/>
        <end position="99"/>
    </location>
</feature>
<evidence type="ECO:0000259" key="2">
    <source>
        <dbReference type="Pfam" id="PF13559"/>
    </source>
</evidence>